<organism evidence="2 3">
    <name type="scientific">Nonomuraea mangrovi</name>
    <dbReference type="NCBI Taxonomy" id="2316207"/>
    <lineage>
        <taxon>Bacteria</taxon>
        <taxon>Bacillati</taxon>
        <taxon>Actinomycetota</taxon>
        <taxon>Actinomycetes</taxon>
        <taxon>Streptosporangiales</taxon>
        <taxon>Streptosporangiaceae</taxon>
        <taxon>Nonomuraea</taxon>
    </lineage>
</organism>
<evidence type="ECO:0000313" key="2">
    <source>
        <dbReference type="EMBL" id="MFD1934877.1"/>
    </source>
</evidence>
<evidence type="ECO:0000313" key="3">
    <source>
        <dbReference type="Proteomes" id="UP001597368"/>
    </source>
</evidence>
<name>A0ABW4SZ20_9ACTN</name>
<gene>
    <name evidence="2" type="ORF">ACFSKW_25715</name>
</gene>
<dbReference type="Proteomes" id="UP001597368">
    <property type="component" value="Unassembled WGS sequence"/>
</dbReference>
<sequence length="196" mass="22989">MDIDGFWVLIEESGRAAKTKKKRLAWLDAHLRERTAEEIVDFQMWLDVVQTQAATWELWGAYFAVFGMGSDDGFEYFRRWLQGLGRETFERVVADPDSLIEVPELLRLLARKGCRWTNEEWPEFEQLSYVAWDPYKAMTGLEIEHLFSQVGARGVATNSSELRGEQWTIDSWDDMRHRFPRIARYWEGRSDKGGSK</sequence>
<protein>
    <submittedName>
        <fullName evidence="2">DUF4240 domain-containing protein</fullName>
    </submittedName>
</protein>
<feature type="domain" description="DUF4240" evidence="1">
    <location>
        <begin position="1"/>
        <end position="136"/>
    </location>
</feature>
<dbReference type="RefSeq" id="WP_379574983.1">
    <property type="nucleotide sequence ID" value="NZ_JBHUFV010000036.1"/>
</dbReference>
<reference evidence="3" key="1">
    <citation type="journal article" date="2019" name="Int. J. Syst. Evol. Microbiol.">
        <title>The Global Catalogue of Microorganisms (GCM) 10K type strain sequencing project: providing services to taxonomists for standard genome sequencing and annotation.</title>
        <authorList>
            <consortium name="The Broad Institute Genomics Platform"/>
            <consortium name="The Broad Institute Genome Sequencing Center for Infectious Disease"/>
            <person name="Wu L."/>
            <person name="Ma J."/>
        </authorList>
    </citation>
    <scope>NUCLEOTIDE SEQUENCE [LARGE SCALE GENOMIC DNA]</scope>
    <source>
        <strain evidence="3">ICMP 6774ER</strain>
    </source>
</reference>
<proteinExistence type="predicted"/>
<dbReference type="Pfam" id="PF14024">
    <property type="entry name" value="DUF4240"/>
    <property type="match status" value="1"/>
</dbReference>
<accession>A0ABW4SZ20</accession>
<comment type="caution">
    <text evidence="2">The sequence shown here is derived from an EMBL/GenBank/DDBJ whole genome shotgun (WGS) entry which is preliminary data.</text>
</comment>
<keyword evidence="3" id="KW-1185">Reference proteome</keyword>
<evidence type="ECO:0000259" key="1">
    <source>
        <dbReference type="Pfam" id="PF14024"/>
    </source>
</evidence>
<dbReference type="InterPro" id="IPR025334">
    <property type="entry name" value="DUF4240"/>
</dbReference>
<dbReference type="EMBL" id="JBHUFV010000036">
    <property type="protein sequence ID" value="MFD1934877.1"/>
    <property type="molecule type" value="Genomic_DNA"/>
</dbReference>